<dbReference type="AlphaFoldDB" id="A0A5D4RBK8"/>
<dbReference type="EMBL" id="VTER01000007">
    <property type="protein sequence ID" value="TYS46952.1"/>
    <property type="molecule type" value="Genomic_DNA"/>
</dbReference>
<protein>
    <submittedName>
        <fullName evidence="1">Uncharacterized protein</fullName>
    </submittedName>
</protein>
<dbReference type="Proteomes" id="UP000322139">
    <property type="component" value="Unassembled WGS sequence"/>
</dbReference>
<sequence>MVEMVTGMVTGTCTIFLREDFDLGRFVLNWVPVTYTTAYTLPALVFRGFLGFDLGCAVYYN</sequence>
<comment type="caution">
    <text evidence="1">The sequence shown here is derived from an EMBL/GenBank/DDBJ whole genome shotgun (WGS) entry which is preliminary data.</text>
</comment>
<dbReference type="RefSeq" id="WP_148975672.1">
    <property type="nucleotide sequence ID" value="NZ_JBNIKU010000004.1"/>
</dbReference>
<accession>A0A5D4RBK8</accession>
<reference evidence="1 2" key="1">
    <citation type="submission" date="2019-08" db="EMBL/GenBank/DDBJ databases">
        <title>Bacillus genomes from the desert of Cuatro Cienegas, Coahuila.</title>
        <authorList>
            <person name="Olmedo-Alvarez G."/>
        </authorList>
    </citation>
    <scope>NUCLEOTIDE SEQUENCE [LARGE SCALE GENOMIC DNA]</scope>
    <source>
        <strain evidence="1 2">CH446_14T</strain>
    </source>
</reference>
<gene>
    <name evidence="1" type="ORF">FZD51_15940</name>
</gene>
<organism evidence="1 2">
    <name type="scientific">Bacillus infantis</name>
    <dbReference type="NCBI Taxonomy" id="324767"/>
    <lineage>
        <taxon>Bacteria</taxon>
        <taxon>Bacillati</taxon>
        <taxon>Bacillota</taxon>
        <taxon>Bacilli</taxon>
        <taxon>Bacillales</taxon>
        <taxon>Bacillaceae</taxon>
        <taxon>Bacillus</taxon>
    </lineage>
</organism>
<name>A0A5D4RBK8_9BACI</name>
<evidence type="ECO:0000313" key="1">
    <source>
        <dbReference type="EMBL" id="TYS46952.1"/>
    </source>
</evidence>
<evidence type="ECO:0000313" key="2">
    <source>
        <dbReference type="Proteomes" id="UP000322139"/>
    </source>
</evidence>
<proteinExistence type="predicted"/>